<proteinExistence type="predicted"/>
<evidence type="ECO:0000313" key="2">
    <source>
        <dbReference type="Proteomes" id="UP000029095"/>
    </source>
</evidence>
<dbReference type="AlphaFoldDB" id="A0A086N7C3"/>
<gene>
    <name evidence="1" type="ORF">FM21_13555</name>
</gene>
<name>A0A086N7C3_9ACTN</name>
<accession>A0A086N7C3</accession>
<protein>
    <submittedName>
        <fullName evidence="1">Uncharacterized protein</fullName>
    </submittedName>
</protein>
<comment type="caution">
    <text evidence="1">The sequence shown here is derived from an EMBL/GenBank/DDBJ whole genome shotgun (WGS) entry which is preliminary data.</text>
</comment>
<evidence type="ECO:0000313" key="1">
    <source>
        <dbReference type="EMBL" id="KFG77041.1"/>
    </source>
</evidence>
<dbReference type="EMBL" id="JNFQ01000001">
    <property type="protein sequence ID" value="KFG77041.1"/>
    <property type="molecule type" value="Genomic_DNA"/>
</dbReference>
<keyword evidence="2" id="KW-1185">Reference proteome</keyword>
<dbReference type="Proteomes" id="UP000029095">
    <property type="component" value="Unassembled WGS sequence"/>
</dbReference>
<dbReference type="SUPFAM" id="SSF101898">
    <property type="entry name" value="NHL repeat"/>
    <property type="match status" value="1"/>
</dbReference>
<reference evidence="1 2" key="1">
    <citation type="submission" date="2014-05" db="EMBL/GenBank/DDBJ databases">
        <title>Complete genome sequence of the Streptomyces mutabilis TRM45540.</title>
        <authorList>
            <person name="Luo X."/>
            <person name="Zhang L."/>
        </authorList>
    </citation>
    <scope>NUCLEOTIDE SEQUENCE [LARGE SCALE GENOMIC DNA]</scope>
    <source>
        <strain evidence="1 2">TRM45540</strain>
    </source>
</reference>
<dbReference type="HOGENOM" id="CLU_040418_0_0_11"/>
<organism evidence="1 2">
    <name type="scientific">Streptomyces mutabilis</name>
    <dbReference type="NCBI Taxonomy" id="67332"/>
    <lineage>
        <taxon>Bacteria</taxon>
        <taxon>Bacillati</taxon>
        <taxon>Actinomycetota</taxon>
        <taxon>Actinomycetes</taxon>
        <taxon>Kitasatosporales</taxon>
        <taxon>Streptomycetaceae</taxon>
        <taxon>Streptomyces</taxon>
    </lineage>
</organism>
<dbReference type="STRING" id="1915400.FM21_13555"/>
<sequence length="388" mass="42358">MDSKGLLVGLCMDGHDKPSIRLMDPKTLAVLASIPQPATSQYGVHFYIDPYDRTVISNGDGHILRVSHRQDSSGQWSLRVDDDWDLSRQVSGHCGAPRCDYLVSVKPDWAGRIWFSSLEGVVGTLNPRTGAVRTLHLPDGERVVKAISTSFRGVALASDYAVYLLNADALGRPRIVWRETYDRADFIKPGKWTEGSGTSPNFFGPGDDRYLALMDGGAPRESVRVYRVDARAGHRLLCTIPVFADGASSTDDTFIVAGRSVIAVNTNGYDYFDYTPKPLPGGMTRIDVRKDESGCDVVWNNPTSTTTMAKLSMSKGIVYNFERTVDDAGVPTYSFMAIDAHTGKTLSRTTLGHHFVYEGLQLNGMLGPDGSYYQGVLGGMIRVSPATG</sequence>